<dbReference type="PROSITE" id="PS50297">
    <property type="entry name" value="ANK_REP_REGION"/>
    <property type="match status" value="1"/>
</dbReference>
<protein>
    <recommendedName>
        <fullName evidence="3">Azaphilone pigments biosynthesis cluster protein L N-terminal domain-containing protein</fullName>
    </recommendedName>
</protein>
<evidence type="ECO:0000259" key="3">
    <source>
        <dbReference type="Pfam" id="PF17111"/>
    </source>
</evidence>
<evidence type="ECO:0000313" key="5">
    <source>
        <dbReference type="Proteomes" id="UP000235672"/>
    </source>
</evidence>
<dbReference type="InterPro" id="IPR036770">
    <property type="entry name" value="Ankyrin_rpt-contain_sf"/>
</dbReference>
<dbReference type="InterPro" id="IPR031348">
    <property type="entry name" value="PigL_N"/>
</dbReference>
<dbReference type="EMBL" id="KZ613493">
    <property type="protein sequence ID" value="PMD18547.1"/>
    <property type="molecule type" value="Genomic_DNA"/>
</dbReference>
<accession>A0A2J6PX18</accession>
<proteinExistence type="predicted"/>
<dbReference type="InterPro" id="IPR002110">
    <property type="entry name" value="Ankyrin_rpt"/>
</dbReference>
<feature type="repeat" description="ANK" evidence="1">
    <location>
        <begin position="308"/>
        <end position="340"/>
    </location>
</feature>
<name>A0A2J6PX18_9HELO</name>
<dbReference type="Proteomes" id="UP000235672">
    <property type="component" value="Unassembled WGS sequence"/>
</dbReference>
<dbReference type="PROSITE" id="PS50088">
    <property type="entry name" value="ANK_REPEAT"/>
    <property type="match status" value="1"/>
</dbReference>
<dbReference type="Pfam" id="PF17111">
    <property type="entry name" value="PigL_N"/>
    <property type="match status" value="1"/>
</dbReference>
<evidence type="ECO:0000256" key="1">
    <source>
        <dbReference type="PROSITE-ProRule" id="PRU00023"/>
    </source>
</evidence>
<feature type="domain" description="Azaphilone pigments biosynthesis cluster protein L N-terminal" evidence="3">
    <location>
        <begin position="1"/>
        <end position="145"/>
    </location>
</feature>
<keyword evidence="2" id="KW-0175">Coiled coil</keyword>
<keyword evidence="5" id="KW-1185">Reference proteome</keyword>
<reference evidence="4 5" key="1">
    <citation type="submission" date="2016-05" db="EMBL/GenBank/DDBJ databases">
        <title>A degradative enzymes factory behind the ericoid mycorrhizal symbiosis.</title>
        <authorList>
            <consortium name="DOE Joint Genome Institute"/>
            <person name="Martino E."/>
            <person name="Morin E."/>
            <person name="Grelet G."/>
            <person name="Kuo A."/>
            <person name="Kohler A."/>
            <person name="Daghino S."/>
            <person name="Barry K."/>
            <person name="Choi C."/>
            <person name="Cichocki N."/>
            <person name="Clum A."/>
            <person name="Copeland A."/>
            <person name="Hainaut M."/>
            <person name="Haridas S."/>
            <person name="Labutti K."/>
            <person name="Lindquist E."/>
            <person name="Lipzen A."/>
            <person name="Khouja H.-R."/>
            <person name="Murat C."/>
            <person name="Ohm R."/>
            <person name="Olson A."/>
            <person name="Spatafora J."/>
            <person name="Veneault-Fourrey C."/>
            <person name="Henrissat B."/>
            <person name="Grigoriev I."/>
            <person name="Martin F."/>
            <person name="Perotto S."/>
        </authorList>
    </citation>
    <scope>NUCLEOTIDE SEQUENCE [LARGE SCALE GENOMIC DNA]</scope>
    <source>
        <strain evidence="4 5">UAMH 7357</strain>
    </source>
</reference>
<evidence type="ECO:0000256" key="2">
    <source>
        <dbReference type="SAM" id="Coils"/>
    </source>
</evidence>
<dbReference type="SUPFAM" id="SSF48403">
    <property type="entry name" value="Ankyrin repeat"/>
    <property type="match status" value="1"/>
</dbReference>
<gene>
    <name evidence="4" type="ORF">NA56DRAFT_240309</name>
</gene>
<feature type="coiled-coil region" evidence="2">
    <location>
        <begin position="76"/>
        <end position="132"/>
    </location>
</feature>
<dbReference type="STRING" id="1745343.A0A2J6PX18"/>
<dbReference type="OrthoDB" id="539213at2759"/>
<sequence>MDGLSAAASGIAVASLAIQLVDSVREIRRFFRTLKDAPEELTRLLDLLEHMELMLDNIGKLVEPESDISPSMLKAIQTCEKALNKLAALIQKVKRDSSAQSPLKKSLGFFKLACKKEEVEEIERQLDRAVSNLNMVMTTLNLHGIQSLRNGVLATNAAAATITEVVLRMEVAVNLKGSNQRLTVDNCSRTSKPTIHRRPQNHKIVYRGFLGSITAIVQSDSEDSVAGEHSKDPYARDEWSWVFIPSFLSRCVQVKCASFLGSVERTLRTCPVLPKDHQFWDMCLEGDVTSIQELFRTREVSPYAIDKDGNTLLHYATWYLQPEVCSLLLDMGARTDVVNVHGW</sequence>
<dbReference type="AlphaFoldDB" id="A0A2J6PX18"/>
<evidence type="ECO:0000313" key="4">
    <source>
        <dbReference type="EMBL" id="PMD18547.1"/>
    </source>
</evidence>
<keyword evidence="1" id="KW-0040">ANK repeat</keyword>
<dbReference type="Gene3D" id="1.25.40.20">
    <property type="entry name" value="Ankyrin repeat-containing domain"/>
    <property type="match status" value="1"/>
</dbReference>
<organism evidence="4 5">
    <name type="scientific">Hyaloscypha hepaticicola</name>
    <dbReference type="NCBI Taxonomy" id="2082293"/>
    <lineage>
        <taxon>Eukaryota</taxon>
        <taxon>Fungi</taxon>
        <taxon>Dikarya</taxon>
        <taxon>Ascomycota</taxon>
        <taxon>Pezizomycotina</taxon>
        <taxon>Leotiomycetes</taxon>
        <taxon>Helotiales</taxon>
        <taxon>Hyaloscyphaceae</taxon>
        <taxon>Hyaloscypha</taxon>
    </lineage>
</organism>